<accession>A0A1I1NEE8</accession>
<feature type="chain" id="PRO_5011732919" description="DUF4843 domain-containing protein" evidence="1">
    <location>
        <begin position="23"/>
        <end position="255"/>
    </location>
</feature>
<dbReference type="AlphaFoldDB" id="A0A1I1NEE8"/>
<dbReference type="EMBL" id="FOMH01000003">
    <property type="protein sequence ID" value="SFC96084.1"/>
    <property type="molecule type" value="Genomic_DNA"/>
</dbReference>
<evidence type="ECO:0000256" key="1">
    <source>
        <dbReference type="SAM" id="SignalP"/>
    </source>
</evidence>
<organism evidence="2 3">
    <name type="scientific">Flavobacterium phragmitis</name>
    <dbReference type="NCBI Taxonomy" id="739143"/>
    <lineage>
        <taxon>Bacteria</taxon>
        <taxon>Pseudomonadati</taxon>
        <taxon>Bacteroidota</taxon>
        <taxon>Flavobacteriia</taxon>
        <taxon>Flavobacteriales</taxon>
        <taxon>Flavobacteriaceae</taxon>
        <taxon>Flavobacterium</taxon>
    </lineage>
</organism>
<evidence type="ECO:0008006" key="4">
    <source>
        <dbReference type="Google" id="ProtNLM"/>
    </source>
</evidence>
<sequence>MKKILIISVVLLSFLGFTSCNQEEIKTYDNTDNIYFSAAIFPLVKNGPLIDSTGVSFAFDNTAIQKKVYLIPLRVQGKLSDVDRTVKCTIDQSSTANEGTHFSLPKNIIIRARKEVDTIAVTMYRTPDLKLKNVTLVLNLEENEFFTTKMQTKVINTLTQKTMNLTRFKLTFGDLLSQPQGWPVGFLGVFTAKKLFLMCDLLQLEPSMFDQKIGALGLSTAEVRYYGSFMKRYLADQKASGNTIYEDNGTEMTFP</sequence>
<proteinExistence type="predicted"/>
<protein>
    <recommendedName>
        <fullName evidence="4">DUF4843 domain-containing protein</fullName>
    </recommendedName>
</protein>
<reference evidence="3" key="1">
    <citation type="submission" date="2016-10" db="EMBL/GenBank/DDBJ databases">
        <authorList>
            <person name="Varghese N."/>
            <person name="Submissions S."/>
        </authorList>
    </citation>
    <scope>NUCLEOTIDE SEQUENCE [LARGE SCALE GENOMIC DNA]</scope>
    <source>
        <strain evidence="3">CGMCC 1.10370</strain>
    </source>
</reference>
<dbReference type="InterPro" id="IPR032299">
    <property type="entry name" value="DUF4843"/>
</dbReference>
<name>A0A1I1NEE8_9FLAO</name>
<keyword evidence="1" id="KW-0732">Signal</keyword>
<dbReference type="PROSITE" id="PS51257">
    <property type="entry name" value="PROKAR_LIPOPROTEIN"/>
    <property type="match status" value="1"/>
</dbReference>
<dbReference type="Proteomes" id="UP000199672">
    <property type="component" value="Unassembled WGS sequence"/>
</dbReference>
<dbReference type="OrthoDB" id="1096291at2"/>
<feature type="signal peptide" evidence="1">
    <location>
        <begin position="1"/>
        <end position="22"/>
    </location>
</feature>
<evidence type="ECO:0000313" key="3">
    <source>
        <dbReference type="Proteomes" id="UP000199672"/>
    </source>
</evidence>
<dbReference type="RefSeq" id="WP_091491934.1">
    <property type="nucleotide sequence ID" value="NZ_FOMH01000003.1"/>
</dbReference>
<dbReference type="STRING" id="739143.SAMN05216297_103246"/>
<dbReference type="Pfam" id="PF16132">
    <property type="entry name" value="DUF4843"/>
    <property type="match status" value="1"/>
</dbReference>
<gene>
    <name evidence="2" type="ORF">SAMN05216297_103246</name>
</gene>
<evidence type="ECO:0000313" key="2">
    <source>
        <dbReference type="EMBL" id="SFC96084.1"/>
    </source>
</evidence>
<keyword evidence="3" id="KW-1185">Reference proteome</keyword>